<comment type="caution">
    <text evidence="2">The sequence shown here is derived from an EMBL/GenBank/DDBJ whole genome shotgun (WGS) entry which is preliminary data.</text>
</comment>
<dbReference type="AlphaFoldDB" id="A0A2S5RA99"/>
<dbReference type="EMBL" id="PHHC01000078">
    <property type="protein sequence ID" value="PPE04256.1"/>
    <property type="molecule type" value="Genomic_DNA"/>
</dbReference>
<evidence type="ECO:0000313" key="3">
    <source>
        <dbReference type="Proteomes" id="UP000239425"/>
    </source>
</evidence>
<reference evidence="2 3" key="1">
    <citation type="submission" date="2017-11" db="EMBL/GenBank/DDBJ databases">
        <title>Comparative genomic analysis of Holospora spp., intranuclear symbionts of paramecia.</title>
        <authorList>
            <person name="Garushyants S.K."/>
            <person name="Beliavskaya A."/>
            <person name="Malko D.B."/>
            <person name="Logacheva M.D."/>
            <person name="Rautian M.S."/>
            <person name="Gelfand M.S."/>
        </authorList>
    </citation>
    <scope>NUCLEOTIDE SEQUENCE [LARGE SCALE GENOMIC DNA]</scope>
    <source>
        <strain evidence="3">02AZ16</strain>
    </source>
</reference>
<evidence type="ECO:0000256" key="1">
    <source>
        <dbReference type="SAM" id="MobiDB-lite"/>
    </source>
</evidence>
<organism evidence="2 3">
    <name type="scientific">Holospora curviuscula</name>
    <dbReference type="NCBI Taxonomy" id="1082868"/>
    <lineage>
        <taxon>Bacteria</taxon>
        <taxon>Pseudomonadati</taxon>
        <taxon>Pseudomonadota</taxon>
        <taxon>Alphaproteobacteria</taxon>
        <taxon>Holosporales</taxon>
        <taxon>Holosporaceae</taxon>
        <taxon>Holospora</taxon>
    </lineage>
</organism>
<dbReference type="RefSeq" id="WP_129591846.1">
    <property type="nucleotide sequence ID" value="NZ_PHHC01000078.1"/>
</dbReference>
<accession>A0A2S5RA99</accession>
<dbReference type="Proteomes" id="UP000239425">
    <property type="component" value="Unassembled WGS sequence"/>
</dbReference>
<sequence>MNYIWMVGTILFSGMLQAYNDNERAQQETVIIKMSQDLLNTLNKKWTSKSKWTNVKDMVQDVEAIVKAYKIGVDFSHDLIFRTPPLDALIKFLMELRQKELSLQIIQESVSNLEKYFEKDTLVTLKPQFAHYTEKFCAIGAPIDVGRCTDTLNIFLNPLKRKSISESHEKITESIPQRTQSLGKIGSKKESFRSKSLQSIKKLGSFITSSSTSSKKN</sequence>
<feature type="region of interest" description="Disordered" evidence="1">
    <location>
        <begin position="171"/>
        <end position="196"/>
    </location>
</feature>
<keyword evidence="3" id="KW-1185">Reference proteome</keyword>
<gene>
    <name evidence="2" type="ORF">HCUR_00447</name>
</gene>
<evidence type="ECO:0000313" key="2">
    <source>
        <dbReference type="EMBL" id="PPE04256.1"/>
    </source>
</evidence>
<protein>
    <submittedName>
        <fullName evidence="2">Uncharacterized protein</fullName>
    </submittedName>
</protein>
<proteinExistence type="predicted"/>
<name>A0A2S5RA99_9PROT</name>